<protein>
    <submittedName>
        <fullName evidence="2">Uncharacterized protein</fullName>
    </submittedName>
</protein>
<dbReference type="Proteomes" id="UP001168524">
    <property type="component" value="Unassembled WGS sequence"/>
</dbReference>
<evidence type="ECO:0000313" key="3">
    <source>
        <dbReference type="Proteomes" id="UP001168524"/>
    </source>
</evidence>
<gene>
    <name evidence="2" type="ORF">QTA56_12050</name>
</gene>
<reference evidence="2" key="1">
    <citation type="submission" date="2023-06" db="EMBL/GenBank/DDBJ databases">
        <title>Two novel species of Acinetobacter isolated from motorbike repairing workshop in Vietnam.</title>
        <authorList>
            <person name="Le N.T.T."/>
        </authorList>
    </citation>
    <scope>NUCLEOTIDE SEQUENCE</scope>
    <source>
        <strain evidence="2">VNH17</strain>
    </source>
</reference>
<comment type="caution">
    <text evidence="2">The sequence shown here is derived from an EMBL/GenBank/DDBJ whole genome shotgun (WGS) entry which is preliminary data.</text>
</comment>
<accession>A0ABT7WQL9</accession>
<name>A0ABT7WQL9_9GAMM</name>
<proteinExistence type="predicted"/>
<evidence type="ECO:0000256" key="1">
    <source>
        <dbReference type="SAM" id="MobiDB-lite"/>
    </source>
</evidence>
<organism evidence="2 3">
    <name type="scientific">Acinetobacter thutiue</name>
    <dbReference type="NCBI Taxonomy" id="2998078"/>
    <lineage>
        <taxon>Bacteria</taxon>
        <taxon>Pseudomonadati</taxon>
        <taxon>Pseudomonadota</taxon>
        <taxon>Gammaproteobacteria</taxon>
        <taxon>Moraxellales</taxon>
        <taxon>Moraxellaceae</taxon>
        <taxon>Acinetobacter</taxon>
    </lineage>
</organism>
<feature type="region of interest" description="Disordered" evidence="1">
    <location>
        <begin position="145"/>
        <end position="166"/>
    </location>
</feature>
<evidence type="ECO:0000313" key="2">
    <source>
        <dbReference type="EMBL" id="MDN0014956.1"/>
    </source>
</evidence>
<dbReference type="EMBL" id="JAUDZE010000005">
    <property type="protein sequence ID" value="MDN0014956.1"/>
    <property type="molecule type" value="Genomic_DNA"/>
</dbReference>
<sequence length="166" mass="18929">MQPQPRIHDKVGYCLVETLICNKLSERAEGKLHYQIWQHQEDKSFGISLCKNESSGGFSAELIQVTDILQCLANLKATEKPFHATAFKPLFSGKSANNHCFLAAVFVDQKLVQPHPMTERLLEVDVHFELWVNQLESLVSMDKEITPTKTSKKRPEKEIENEVHQA</sequence>
<keyword evidence="3" id="KW-1185">Reference proteome</keyword>
<dbReference type="RefSeq" id="WP_267981185.1">
    <property type="nucleotide sequence ID" value="NZ_JAPQKF010000005.1"/>
</dbReference>
<feature type="compositionally biased region" description="Basic and acidic residues" evidence="1">
    <location>
        <begin position="153"/>
        <end position="166"/>
    </location>
</feature>